<name>A0ABT4LDC3_9SPHI</name>
<evidence type="ECO:0000313" key="2">
    <source>
        <dbReference type="EMBL" id="MCZ4245919.1"/>
    </source>
</evidence>
<keyword evidence="3" id="KW-1185">Reference proteome</keyword>
<dbReference type="EMBL" id="JAPWGM010000009">
    <property type="protein sequence ID" value="MCZ4245919.1"/>
    <property type="molecule type" value="Genomic_DNA"/>
</dbReference>
<feature type="transmembrane region" description="Helical" evidence="1">
    <location>
        <begin position="43"/>
        <end position="66"/>
    </location>
</feature>
<accession>A0ABT4LDC3</accession>
<protein>
    <submittedName>
        <fullName evidence="2">Uncharacterized protein</fullName>
    </submittedName>
</protein>
<sequence>MKTKIKQHIFKAVTIEIAGALLVFSLLYTLFFGLNETVEILCWLWLPILISCTAAYVFGWVISNWFTVHYNFKKWQGVAIIFSLLIISIIAGVFALSLANNNDINDLTDVFPVILIFLLFGGLPTLVVGFWLGKQLEGK</sequence>
<feature type="transmembrane region" description="Helical" evidence="1">
    <location>
        <begin position="78"/>
        <end position="98"/>
    </location>
</feature>
<keyword evidence="1" id="KW-1133">Transmembrane helix</keyword>
<keyword evidence="1" id="KW-0472">Membrane</keyword>
<dbReference type="RefSeq" id="WP_269428960.1">
    <property type="nucleotide sequence ID" value="NZ_JAPWGM010000009.1"/>
</dbReference>
<dbReference type="Proteomes" id="UP001144347">
    <property type="component" value="Unassembled WGS sequence"/>
</dbReference>
<keyword evidence="1" id="KW-0812">Transmembrane</keyword>
<reference evidence="2" key="1">
    <citation type="submission" date="2022-12" db="EMBL/GenBank/DDBJ databases">
        <title>Genome sequence of HCMS5-2.</title>
        <authorList>
            <person name="Woo H."/>
        </authorList>
    </citation>
    <scope>NUCLEOTIDE SEQUENCE</scope>
    <source>
        <strain evidence="2">HCMS5-2</strain>
    </source>
</reference>
<gene>
    <name evidence="2" type="ORF">O0955_18045</name>
</gene>
<feature type="transmembrane region" description="Helical" evidence="1">
    <location>
        <begin position="12"/>
        <end position="31"/>
    </location>
</feature>
<evidence type="ECO:0000256" key="1">
    <source>
        <dbReference type="SAM" id="Phobius"/>
    </source>
</evidence>
<proteinExistence type="predicted"/>
<comment type="caution">
    <text evidence="2">The sequence shown here is derived from an EMBL/GenBank/DDBJ whole genome shotgun (WGS) entry which is preliminary data.</text>
</comment>
<feature type="transmembrane region" description="Helical" evidence="1">
    <location>
        <begin position="110"/>
        <end position="133"/>
    </location>
</feature>
<evidence type="ECO:0000313" key="3">
    <source>
        <dbReference type="Proteomes" id="UP001144347"/>
    </source>
</evidence>
<organism evidence="2 3">
    <name type="scientific">Pedobacter punctiformis</name>
    <dbReference type="NCBI Taxonomy" id="3004097"/>
    <lineage>
        <taxon>Bacteria</taxon>
        <taxon>Pseudomonadati</taxon>
        <taxon>Bacteroidota</taxon>
        <taxon>Sphingobacteriia</taxon>
        <taxon>Sphingobacteriales</taxon>
        <taxon>Sphingobacteriaceae</taxon>
        <taxon>Pedobacter</taxon>
    </lineage>
</organism>